<dbReference type="PANTHER" id="PTHR16263">
    <property type="entry name" value="TETRATRICOPEPTIDE REPEAT PROTEIN 38"/>
    <property type="match status" value="1"/>
</dbReference>
<evidence type="ECO:0000313" key="6">
    <source>
        <dbReference type="Proteomes" id="UP001519460"/>
    </source>
</evidence>
<sequence length="437" mass="49522">MQSNWRTVEEWRALDVPVTTPSNEACKMFDATLTQYVTWKDVDSVGGIEGSMEKMIQADPNFLMGQVIQNGLDLIGTGRSTRLDREFRESIEKMVKLADTQPGLAPSEKKHAQALKLFADGYMTSACDVWEEILVDHPLDMLALKFAHDSYFYLGQSAQIRDSIARVVPQYKTSNPYYGYLLGMYSFGLEETNLYDQAEKTARKGLEINASDAWSTHTMCHVMEMMGRQDEGITFLDKTVMDWEPCGMLACHNFWHWALYYIEKGEYQGAVDILDNQVKVRACKSGAMLDLVDVCSLLFRLQMEGVDVGDRWQDVLEVCRPHLDDHILVFNDVHMLLACLGAGKNDAVQRLMNSIEEFVRNGQGTNHDIMADVGHVLCKAFIAYNEGDYATAVDLLHPIRYKVITIGGSHAQRDLFNLFLIQVAIKSPKVEHHRLAR</sequence>
<keyword evidence="3" id="KW-0677">Repeat</keyword>
<dbReference type="Gene3D" id="1.25.40.10">
    <property type="entry name" value="Tetratricopeptide repeat domain"/>
    <property type="match status" value="1"/>
</dbReference>
<evidence type="ECO:0000256" key="2">
    <source>
        <dbReference type="ARBA" id="ARBA00019992"/>
    </source>
</evidence>
<keyword evidence="6" id="KW-1185">Reference proteome</keyword>
<accession>A0ABD0KRD0</accession>
<dbReference type="EMBL" id="JACVVK020000138">
    <property type="protein sequence ID" value="KAK7489432.1"/>
    <property type="molecule type" value="Genomic_DNA"/>
</dbReference>
<protein>
    <recommendedName>
        <fullName evidence="2">Tetratricopeptide repeat protein 38</fullName>
    </recommendedName>
</protein>
<dbReference type="InterPro" id="IPR011990">
    <property type="entry name" value="TPR-like_helical_dom_sf"/>
</dbReference>
<dbReference type="CDD" id="cd05804">
    <property type="entry name" value="StaR_like"/>
    <property type="match status" value="1"/>
</dbReference>
<dbReference type="SUPFAM" id="SSF48452">
    <property type="entry name" value="TPR-like"/>
    <property type="match status" value="1"/>
</dbReference>
<name>A0ABD0KRD0_9CAEN</name>
<keyword evidence="4" id="KW-0802">TPR repeat</keyword>
<dbReference type="Proteomes" id="UP001519460">
    <property type="component" value="Unassembled WGS sequence"/>
</dbReference>
<dbReference type="AlphaFoldDB" id="A0ABD0KRD0"/>
<organism evidence="5 6">
    <name type="scientific">Batillaria attramentaria</name>
    <dbReference type="NCBI Taxonomy" id="370345"/>
    <lineage>
        <taxon>Eukaryota</taxon>
        <taxon>Metazoa</taxon>
        <taxon>Spiralia</taxon>
        <taxon>Lophotrochozoa</taxon>
        <taxon>Mollusca</taxon>
        <taxon>Gastropoda</taxon>
        <taxon>Caenogastropoda</taxon>
        <taxon>Sorbeoconcha</taxon>
        <taxon>Cerithioidea</taxon>
        <taxon>Batillariidae</taxon>
        <taxon>Batillaria</taxon>
    </lineage>
</organism>
<evidence type="ECO:0000313" key="5">
    <source>
        <dbReference type="EMBL" id="KAK7489432.1"/>
    </source>
</evidence>
<evidence type="ECO:0000256" key="4">
    <source>
        <dbReference type="ARBA" id="ARBA00022803"/>
    </source>
</evidence>
<proteinExistence type="inferred from homology"/>
<reference evidence="5 6" key="1">
    <citation type="journal article" date="2023" name="Sci. Data">
        <title>Genome assembly of the Korean intertidal mud-creeper Batillaria attramentaria.</title>
        <authorList>
            <person name="Patra A.K."/>
            <person name="Ho P.T."/>
            <person name="Jun S."/>
            <person name="Lee S.J."/>
            <person name="Kim Y."/>
            <person name="Won Y.J."/>
        </authorList>
    </citation>
    <scope>NUCLEOTIDE SEQUENCE [LARGE SCALE GENOMIC DNA]</scope>
    <source>
        <strain evidence="5">Wonlab-2016</strain>
    </source>
</reference>
<dbReference type="PANTHER" id="PTHR16263:SF4">
    <property type="entry name" value="TETRATRICOPEPTIDE REPEAT PROTEIN 38"/>
    <property type="match status" value="1"/>
</dbReference>
<comment type="caution">
    <text evidence="5">The sequence shown here is derived from an EMBL/GenBank/DDBJ whole genome shotgun (WGS) entry which is preliminary data.</text>
</comment>
<evidence type="ECO:0000256" key="3">
    <source>
        <dbReference type="ARBA" id="ARBA00022737"/>
    </source>
</evidence>
<dbReference type="InterPro" id="IPR033891">
    <property type="entry name" value="TTC38"/>
</dbReference>
<evidence type="ECO:0000256" key="1">
    <source>
        <dbReference type="ARBA" id="ARBA00005857"/>
    </source>
</evidence>
<gene>
    <name evidence="5" type="ORF">BaRGS_00019376</name>
</gene>
<comment type="similarity">
    <text evidence="1">Belongs to the TTC38 family.</text>
</comment>